<organism evidence="6 7">
    <name type="scientific">Mucilaginibacter rubeus</name>
    <dbReference type="NCBI Taxonomy" id="2027860"/>
    <lineage>
        <taxon>Bacteria</taxon>
        <taxon>Pseudomonadati</taxon>
        <taxon>Bacteroidota</taxon>
        <taxon>Sphingobacteriia</taxon>
        <taxon>Sphingobacteriales</taxon>
        <taxon>Sphingobacteriaceae</taxon>
        <taxon>Mucilaginibacter</taxon>
    </lineage>
</organism>
<dbReference type="AlphaFoldDB" id="A0A5C1HXY2"/>
<dbReference type="InterPro" id="IPR011050">
    <property type="entry name" value="Pectin_lyase_fold/virulence"/>
</dbReference>
<evidence type="ECO:0000313" key="6">
    <source>
        <dbReference type="EMBL" id="QEM09990.1"/>
    </source>
</evidence>
<sequence>MIVPMKKIIALLLACLIFPGITLAADYLITDYGAIGNGSQLSTKYIQKAIDVCSIGGGGRVVVPPGDFLTGTIYLKKHVELYLERGAKISGSKDRADYPKFAGERGLIFALNATDVGITGYGEINGNGEAFFKGDNAPDRPFLVMIKKCSKVRVSGISLKNSAFWTFRLLYNDQVNVDGINIYAHVNFNNDGLDIDSKNVTISNCIIDTDDDALCFKSDSSFICQNVVVSNCVLASNCNFIKMGTASVGGFRNISVSNCVLRRTSESRFRFWERSVPGVKEPVTGLAGIALEIVDGGIMDGINISNIVMDGVQTPLFIRLGSRSNSAGAIRNVMISSVTAKSVSRIASSITAIPGFKVENVVLRDINIQSPGGGEISEYTAKVPEQERAYPENRMFGTSLPAYGIYLRHVNNISLYNIQFKPASSEARPAVYIEDGHEIRIAGLKAIPPMEGVPLVELNEVSGLSFESYVPGQQIPLLFRVRGVQSNCINITGNNNIRRLYELKDLAPKKALTIR</sequence>
<feature type="signal peptide" evidence="5">
    <location>
        <begin position="1"/>
        <end position="24"/>
    </location>
</feature>
<dbReference type="OrthoDB" id="9795222at2"/>
<dbReference type="InterPro" id="IPR012334">
    <property type="entry name" value="Pectin_lyas_fold"/>
</dbReference>
<dbReference type="GO" id="GO:0004650">
    <property type="term" value="F:polygalacturonase activity"/>
    <property type="evidence" value="ECO:0007669"/>
    <property type="project" value="InterPro"/>
</dbReference>
<gene>
    <name evidence="6" type="ORF">DEO27_008130</name>
</gene>
<evidence type="ECO:0000256" key="5">
    <source>
        <dbReference type="SAM" id="SignalP"/>
    </source>
</evidence>
<name>A0A5C1HXY2_9SPHI</name>
<dbReference type="KEGG" id="mrub:DEO27_008130"/>
<evidence type="ECO:0000256" key="4">
    <source>
        <dbReference type="RuleBase" id="RU361169"/>
    </source>
</evidence>
<accession>A0A5C1HXY2</accession>
<evidence type="ECO:0000313" key="7">
    <source>
        <dbReference type="Proteomes" id="UP000251402"/>
    </source>
</evidence>
<protein>
    <submittedName>
        <fullName evidence="6">Polygalacturonase</fullName>
    </submittedName>
</protein>
<evidence type="ECO:0000256" key="3">
    <source>
        <dbReference type="ARBA" id="ARBA00023295"/>
    </source>
</evidence>
<dbReference type="GO" id="GO:0005975">
    <property type="term" value="P:carbohydrate metabolic process"/>
    <property type="evidence" value="ECO:0007669"/>
    <property type="project" value="InterPro"/>
</dbReference>
<evidence type="ECO:0000256" key="1">
    <source>
        <dbReference type="ARBA" id="ARBA00008834"/>
    </source>
</evidence>
<reference evidence="6" key="1">
    <citation type="submission" date="2019-08" db="EMBL/GenBank/DDBJ databases">
        <title>Comparative genome analysis confer to the adaptation heavy metal polluted environment.</title>
        <authorList>
            <person name="Li Y."/>
        </authorList>
    </citation>
    <scope>NUCLEOTIDE SEQUENCE [LARGE SCALE GENOMIC DNA]</scope>
    <source>
        <strain evidence="6">P1</strain>
    </source>
</reference>
<dbReference type="Gene3D" id="2.160.20.10">
    <property type="entry name" value="Single-stranded right-handed beta-helix, Pectin lyase-like"/>
    <property type="match status" value="1"/>
</dbReference>
<dbReference type="PANTHER" id="PTHR31339:SF9">
    <property type="entry name" value="PLASMIN AND FIBRONECTIN-BINDING PROTEIN A"/>
    <property type="match status" value="1"/>
</dbReference>
<dbReference type="Pfam" id="PF00295">
    <property type="entry name" value="Glyco_hydro_28"/>
    <property type="match status" value="1"/>
</dbReference>
<feature type="chain" id="PRO_5022980827" evidence="5">
    <location>
        <begin position="25"/>
        <end position="515"/>
    </location>
</feature>
<dbReference type="SUPFAM" id="SSF51126">
    <property type="entry name" value="Pectin lyase-like"/>
    <property type="match status" value="1"/>
</dbReference>
<proteinExistence type="inferred from homology"/>
<dbReference type="PANTHER" id="PTHR31339">
    <property type="entry name" value="PECTIN LYASE-RELATED"/>
    <property type="match status" value="1"/>
</dbReference>
<dbReference type="InterPro" id="IPR051801">
    <property type="entry name" value="GH28_Enzymes"/>
</dbReference>
<keyword evidence="5" id="KW-0732">Signal</keyword>
<dbReference type="Proteomes" id="UP000251402">
    <property type="component" value="Chromosome"/>
</dbReference>
<comment type="similarity">
    <text evidence="1 4">Belongs to the glycosyl hydrolase 28 family.</text>
</comment>
<keyword evidence="2 4" id="KW-0378">Hydrolase</keyword>
<keyword evidence="3 4" id="KW-0326">Glycosidase</keyword>
<dbReference type="InterPro" id="IPR000743">
    <property type="entry name" value="Glyco_hydro_28"/>
</dbReference>
<evidence type="ECO:0000256" key="2">
    <source>
        <dbReference type="ARBA" id="ARBA00022801"/>
    </source>
</evidence>
<keyword evidence="7" id="KW-1185">Reference proteome</keyword>
<dbReference type="EMBL" id="CP043450">
    <property type="protein sequence ID" value="QEM09990.1"/>
    <property type="molecule type" value="Genomic_DNA"/>
</dbReference>